<keyword evidence="1" id="KW-0812">Transmembrane</keyword>
<dbReference type="RefSeq" id="WP_084431016.1">
    <property type="nucleotide sequence ID" value="NZ_FWXV01000007.1"/>
</dbReference>
<evidence type="ECO:0000256" key="1">
    <source>
        <dbReference type="SAM" id="Phobius"/>
    </source>
</evidence>
<keyword evidence="3" id="KW-1185">Reference proteome</keyword>
<organism evidence="2 3">
    <name type="scientific">Kibdelosporangium aridum</name>
    <dbReference type="NCBI Taxonomy" id="2030"/>
    <lineage>
        <taxon>Bacteria</taxon>
        <taxon>Bacillati</taxon>
        <taxon>Actinomycetota</taxon>
        <taxon>Actinomycetes</taxon>
        <taxon>Pseudonocardiales</taxon>
        <taxon>Pseudonocardiaceae</taxon>
        <taxon>Kibdelosporangium</taxon>
    </lineage>
</organism>
<keyword evidence="1" id="KW-1133">Transmembrane helix</keyword>
<reference evidence="2 3" key="1">
    <citation type="submission" date="2017-04" db="EMBL/GenBank/DDBJ databases">
        <authorList>
            <person name="Afonso C.L."/>
            <person name="Miller P.J."/>
            <person name="Scott M.A."/>
            <person name="Spackman E."/>
            <person name="Goraichik I."/>
            <person name="Dimitrov K.M."/>
            <person name="Suarez D.L."/>
            <person name="Swayne D.E."/>
        </authorList>
    </citation>
    <scope>NUCLEOTIDE SEQUENCE [LARGE SCALE GENOMIC DNA]</scope>
    <source>
        <strain evidence="2 3">DSM 43828</strain>
    </source>
</reference>
<dbReference type="EMBL" id="FWXV01000007">
    <property type="protein sequence ID" value="SMD21858.1"/>
    <property type="molecule type" value="Genomic_DNA"/>
</dbReference>
<evidence type="ECO:0008006" key="4">
    <source>
        <dbReference type="Google" id="ProtNLM"/>
    </source>
</evidence>
<sequence length="188" mass="22151">MSSSVPLWVTIVVAVLGFVGVLSAQFIAAWREDRRWRREQEREDKRWERERVKDRENRSYEGRQNAFSQVIAAVEAYDWLVYPVVAAVRRIADNPQVLRPDQRDDVWRAREELRHSLGPVNLFASERFNDLLRKTMLPRSRLAMYMSSGSKAPEWTRVKELWDESQAGFKQMRAEMRKDLGLEALPDD</sequence>
<feature type="transmembrane region" description="Helical" evidence="1">
    <location>
        <begin position="6"/>
        <end position="30"/>
    </location>
</feature>
<keyword evidence="1" id="KW-0472">Membrane</keyword>
<proteinExistence type="predicted"/>
<gene>
    <name evidence="2" type="ORF">SAMN05661093_07142</name>
</gene>
<name>A0A1W2FJS6_KIBAR</name>
<protein>
    <recommendedName>
        <fullName evidence="4">DUF4760 domain-containing protein</fullName>
    </recommendedName>
</protein>
<dbReference type="AlphaFoldDB" id="A0A1W2FJS6"/>
<evidence type="ECO:0000313" key="2">
    <source>
        <dbReference type="EMBL" id="SMD21858.1"/>
    </source>
</evidence>
<dbReference type="Proteomes" id="UP000192674">
    <property type="component" value="Unassembled WGS sequence"/>
</dbReference>
<accession>A0A1W2FJS6</accession>
<dbReference type="OrthoDB" id="3632269at2"/>
<evidence type="ECO:0000313" key="3">
    <source>
        <dbReference type="Proteomes" id="UP000192674"/>
    </source>
</evidence>